<feature type="compositionally biased region" description="Basic residues" evidence="1">
    <location>
        <begin position="33"/>
        <end position="51"/>
    </location>
</feature>
<protein>
    <submittedName>
        <fullName evidence="2">Uncharacterized protein</fullName>
    </submittedName>
</protein>
<evidence type="ECO:0000313" key="2">
    <source>
        <dbReference type="EMBL" id="CAA9227501.1"/>
    </source>
</evidence>
<evidence type="ECO:0000256" key="1">
    <source>
        <dbReference type="SAM" id="MobiDB-lite"/>
    </source>
</evidence>
<sequence length="88" mass="10012">DTGIPTTRRERRGGTTGGRLRLRRHGGDDPVQHVRHGGPARAVPRVRRRAGHDRPLPLLRESGHARRPDARTQVARHGWGRHARHRQL</sequence>
<gene>
    <name evidence="2" type="ORF">AVDCRST_MAG54-863</name>
</gene>
<feature type="compositionally biased region" description="Basic and acidic residues" evidence="1">
    <location>
        <begin position="61"/>
        <end position="70"/>
    </location>
</feature>
<feature type="non-terminal residue" evidence="2">
    <location>
        <position position="1"/>
    </location>
</feature>
<dbReference type="AlphaFoldDB" id="A0A6J4HL85"/>
<reference evidence="2" key="1">
    <citation type="submission" date="2020-02" db="EMBL/GenBank/DDBJ databases">
        <authorList>
            <person name="Meier V. D."/>
        </authorList>
    </citation>
    <scope>NUCLEOTIDE SEQUENCE</scope>
    <source>
        <strain evidence="2">AVDCRST_MAG54</strain>
    </source>
</reference>
<organism evidence="2">
    <name type="scientific">uncultured Actinomycetospora sp</name>
    <dbReference type="NCBI Taxonomy" id="1135996"/>
    <lineage>
        <taxon>Bacteria</taxon>
        <taxon>Bacillati</taxon>
        <taxon>Actinomycetota</taxon>
        <taxon>Actinomycetes</taxon>
        <taxon>Pseudonocardiales</taxon>
        <taxon>Pseudonocardiaceae</taxon>
        <taxon>Actinomycetospora</taxon>
        <taxon>environmental samples</taxon>
    </lineage>
</organism>
<feature type="non-terminal residue" evidence="2">
    <location>
        <position position="88"/>
    </location>
</feature>
<feature type="region of interest" description="Disordered" evidence="1">
    <location>
        <begin position="1"/>
        <end position="88"/>
    </location>
</feature>
<feature type="compositionally biased region" description="Basic residues" evidence="1">
    <location>
        <begin position="78"/>
        <end position="88"/>
    </location>
</feature>
<name>A0A6J4HL85_9PSEU</name>
<proteinExistence type="predicted"/>
<accession>A0A6J4HL85</accession>
<dbReference type="EMBL" id="CADCTH010000119">
    <property type="protein sequence ID" value="CAA9227501.1"/>
    <property type="molecule type" value="Genomic_DNA"/>
</dbReference>